<sequence>MRLTEERSGGDCITHGFYRQQLIYKRMENSTTANMTKNPDLFYIPRKLRQSVRPSYNAAP</sequence>
<name>A0A0A1FBZ9_9BURK</name>
<dbReference type="Proteomes" id="UP000030302">
    <property type="component" value="Chromosome"/>
</dbReference>
<evidence type="ECO:0000313" key="2">
    <source>
        <dbReference type="Proteomes" id="UP000030302"/>
    </source>
</evidence>
<dbReference type="STRING" id="279058.LT85_1224"/>
<dbReference type="KEGG" id="care:LT85_1224"/>
<dbReference type="EMBL" id="CP009962">
    <property type="protein sequence ID" value="AIY40382.1"/>
    <property type="molecule type" value="Genomic_DNA"/>
</dbReference>
<reference evidence="2" key="1">
    <citation type="journal article" date="2014" name="Soil Biol. Biochem.">
        <title>Structure and function of bacterial communities in ageing soils: Insights from the Mendocino ecological staircase.</title>
        <authorList>
            <person name="Uroz S."/>
            <person name="Tech J.J."/>
            <person name="Sawaya N.A."/>
            <person name="Frey-Klett P."/>
            <person name="Leveau J.H.J."/>
        </authorList>
    </citation>
    <scope>NUCLEOTIDE SEQUENCE [LARGE SCALE GENOMIC DNA]</scope>
    <source>
        <strain evidence="2">Cal35</strain>
    </source>
</reference>
<organism evidence="1 2">
    <name type="scientific">Collimonas arenae</name>
    <dbReference type="NCBI Taxonomy" id="279058"/>
    <lineage>
        <taxon>Bacteria</taxon>
        <taxon>Pseudomonadati</taxon>
        <taxon>Pseudomonadota</taxon>
        <taxon>Betaproteobacteria</taxon>
        <taxon>Burkholderiales</taxon>
        <taxon>Oxalobacteraceae</taxon>
        <taxon>Collimonas</taxon>
    </lineage>
</organism>
<proteinExistence type="predicted"/>
<protein>
    <submittedName>
        <fullName evidence="1">Uncharacterized protein</fullName>
    </submittedName>
</protein>
<keyword evidence="2" id="KW-1185">Reference proteome</keyword>
<accession>A0A0A1FBZ9</accession>
<dbReference type="HOGENOM" id="CLU_2933363_0_0_4"/>
<dbReference type="AlphaFoldDB" id="A0A0A1FBZ9"/>
<evidence type="ECO:0000313" key="1">
    <source>
        <dbReference type="EMBL" id="AIY40382.1"/>
    </source>
</evidence>
<gene>
    <name evidence="1" type="ORF">LT85_1224</name>
</gene>